<dbReference type="EMBL" id="FOZN01000004">
    <property type="protein sequence ID" value="SFS18075.1"/>
    <property type="molecule type" value="Genomic_DNA"/>
</dbReference>
<feature type="transmembrane region" description="Helical" evidence="2">
    <location>
        <begin position="201"/>
        <end position="221"/>
    </location>
</feature>
<feature type="compositionally biased region" description="Basic and acidic residues" evidence="1">
    <location>
        <begin position="7"/>
        <end position="18"/>
    </location>
</feature>
<organism evidence="3 4">
    <name type="scientific">Agrococcus baldri</name>
    <dbReference type="NCBI Taxonomy" id="153730"/>
    <lineage>
        <taxon>Bacteria</taxon>
        <taxon>Bacillati</taxon>
        <taxon>Actinomycetota</taxon>
        <taxon>Actinomycetes</taxon>
        <taxon>Micrococcales</taxon>
        <taxon>Microbacteriaceae</taxon>
        <taxon>Agrococcus</taxon>
    </lineage>
</organism>
<name>A0AA94HPA0_9MICO</name>
<feature type="transmembrane region" description="Helical" evidence="2">
    <location>
        <begin position="132"/>
        <end position="151"/>
    </location>
</feature>
<dbReference type="RefSeq" id="WP_092919262.1">
    <property type="nucleotide sequence ID" value="NZ_FOZN01000004.1"/>
</dbReference>
<feature type="transmembrane region" description="Helical" evidence="2">
    <location>
        <begin position="158"/>
        <end position="176"/>
    </location>
</feature>
<keyword evidence="2" id="KW-0812">Transmembrane</keyword>
<evidence type="ECO:0000313" key="3">
    <source>
        <dbReference type="EMBL" id="SFS18075.1"/>
    </source>
</evidence>
<feature type="region of interest" description="Disordered" evidence="1">
    <location>
        <begin position="1"/>
        <end position="21"/>
    </location>
</feature>
<dbReference type="AlphaFoldDB" id="A0AA94HPA0"/>
<feature type="transmembrane region" description="Helical" evidence="2">
    <location>
        <begin position="78"/>
        <end position="95"/>
    </location>
</feature>
<sequence length="324" mass="34827">MAQSRELTARDRAAEQPRAHRQGTWSSEEVWHSWPLRWADRASRSLLLVALALGGLLACYGLTLLLHRPPALSPSLTLRGIGVLLLLLAALVAPASRGYRVGATYCIVLFALGNSVTMMMQSTTLLGATTYGALDAIEFASGAALVVAWMLVRMRHPLTILIVVLGYAIAGAAFYARALPVLRARLAQDPWEEAASAADEALSRAVMLALLLGLVLLGWWLDGWMRALLPVANVAEPHASGRASRTGERSRRRYEVITMLVGLDLIAIAVAISAKQPVERGRLSAGDDWWASIVLSVATARVTMVIVAIAAAVIWISGPELRAT</sequence>
<keyword evidence="2" id="KW-1133">Transmembrane helix</keyword>
<feature type="transmembrane region" description="Helical" evidence="2">
    <location>
        <begin position="46"/>
        <end position="66"/>
    </location>
</feature>
<keyword evidence="2" id="KW-0472">Membrane</keyword>
<feature type="transmembrane region" description="Helical" evidence="2">
    <location>
        <begin position="289"/>
        <end position="316"/>
    </location>
</feature>
<feature type="transmembrane region" description="Helical" evidence="2">
    <location>
        <begin position="102"/>
        <end position="120"/>
    </location>
</feature>
<gene>
    <name evidence="3" type="ORF">SAMN04487783_2515</name>
</gene>
<reference evidence="3 4" key="1">
    <citation type="submission" date="2016-10" db="EMBL/GenBank/DDBJ databases">
        <authorList>
            <person name="Varghese N."/>
            <person name="Submissions S."/>
        </authorList>
    </citation>
    <scope>NUCLEOTIDE SEQUENCE [LARGE SCALE GENOMIC DNA]</scope>
    <source>
        <strain evidence="3 4">IAM 15147</strain>
    </source>
</reference>
<comment type="caution">
    <text evidence="3">The sequence shown here is derived from an EMBL/GenBank/DDBJ whole genome shotgun (WGS) entry which is preliminary data.</text>
</comment>
<proteinExistence type="predicted"/>
<feature type="transmembrane region" description="Helical" evidence="2">
    <location>
        <begin position="254"/>
        <end position="274"/>
    </location>
</feature>
<protein>
    <submittedName>
        <fullName evidence="3">Uncharacterized protein</fullName>
    </submittedName>
</protein>
<accession>A0AA94HPA0</accession>
<dbReference type="Proteomes" id="UP000198506">
    <property type="component" value="Unassembled WGS sequence"/>
</dbReference>
<keyword evidence="4" id="KW-1185">Reference proteome</keyword>
<evidence type="ECO:0000256" key="1">
    <source>
        <dbReference type="SAM" id="MobiDB-lite"/>
    </source>
</evidence>
<evidence type="ECO:0000313" key="4">
    <source>
        <dbReference type="Proteomes" id="UP000198506"/>
    </source>
</evidence>
<evidence type="ECO:0000256" key="2">
    <source>
        <dbReference type="SAM" id="Phobius"/>
    </source>
</evidence>